<dbReference type="Pfam" id="PF05635">
    <property type="entry name" value="23S_rRNA_IVP"/>
    <property type="match status" value="1"/>
</dbReference>
<dbReference type="EMBL" id="JBELOE010000255">
    <property type="protein sequence ID" value="MER2493214.1"/>
    <property type="molecule type" value="Genomic_DNA"/>
</dbReference>
<gene>
    <name evidence="1" type="ORF">ABS311_15130</name>
</gene>
<proteinExistence type="predicted"/>
<dbReference type="PANTHER" id="PTHR38471">
    <property type="entry name" value="FOUR HELIX BUNDLE PROTEIN"/>
    <property type="match status" value="1"/>
</dbReference>
<dbReference type="CDD" id="cd16377">
    <property type="entry name" value="23S_rRNA_IVP_like"/>
    <property type="match status" value="1"/>
</dbReference>
<dbReference type="Proteomes" id="UP001467690">
    <property type="component" value="Unassembled WGS sequence"/>
</dbReference>
<comment type="caution">
    <text evidence="1">The sequence shown here is derived from an EMBL/GenBank/DDBJ whole genome shotgun (WGS) entry which is preliminary data.</text>
</comment>
<name>A0ABV1RK02_9ALTE</name>
<evidence type="ECO:0000313" key="1">
    <source>
        <dbReference type="EMBL" id="MER2493214.1"/>
    </source>
</evidence>
<organism evidence="1 2">
    <name type="scientific">Catenovulum sediminis</name>
    <dbReference type="NCBI Taxonomy" id="1740262"/>
    <lineage>
        <taxon>Bacteria</taxon>
        <taxon>Pseudomonadati</taxon>
        <taxon>Pseudomonadota</taxon>
        <taxon>Gammaproteobacteria</taxon>
        <taxon>Alteromonadales</taxon>
        <taxon>Alteromonadaceae</taxon>
        <taxon>Catenovulum</taxon>
    </lineage>
</organism>
<dbReference type="InterPro" id="IPR012657">
    <property type="entry name" value="23S_rRNA-intervening_sequence"/>
</dbReference>
<sequence>MYYEKLAIWQRSKALTIDVYSTLSNLRDYGFKDQITRSILSVPSNIAEGMERYSDIDKARFLVIAKASIGEFKTQTDIGVEIGYIPLQTGTVWMNEAEQISKMIGSFIHTLKSN</sequence>
<protein>
    <submittedName>
        <fullName evidence="1">Four helix bundle protein</fullName>
    </submittedName>
</protein>
<dbReference type="PANTHER" id="PTHR38471:SF2">
    <property type="entry name" value="FOUR HELIX BUNDLE PROTEIN"/>
    <property type="match status" value="1"/>
</dbReference>
<dbReference type="RefSeq" id="WP_143870054.1">
    <property type="nucleotide sequence ID" value="NZ_CP041660.1"/>
</dbReference>
<keyword evidence="2" id="KW-1185">Reference proteome</keyword>
<dbReference type="SUPFAM" id="SSF158446">
    <property type="entry name" value="IVS-encoded protein-like"/>
    <property type="match status" value="1"/>
</dbReference>
<accession>A0ABV1RK02</accession>
<dbReference type="InterPro" id="IPR036583">
    <property type="entry name" value="23S_rRNA_IVS_sf"/>
</dbReference>
<dbReference type="NCBIfam" id="NF008912">
    <property type="entry name" value="PRK12275.1-6"/>
    <property type="match status" value="1"/>
</dbReference>
<dbReference type="NCBIfam" id="TIGR02436">
    <property type="entry name" value="four helix bundle protein"/>
    <property type="match status" value="1"/>
</dbReference>
<evidence type="ECO:0000313" key="2">
    <source>
        <dbReference type="Proteomes" id="UP001467690"/>
    </source>
</evidence>
<reference evidence="1 2" key="1">
    <citation type="submission" date="2024-06" db="EMBL/GenBank/DDBJ databases">
        <authorList>
            <person name="Chen R.Y."/>
        </authorList>
    </citation>
    <scope>NUCLEOTIDE SEQUENCE [LARGE SCALE GENOMIC DNA]</scope>
    <source>
        <strain evidence="1 2">D2</strain>
    </source>
</reference>
<dbReference type="Gene3D" id="1.20.1440.60">
    <property type="entry name" value="23S rRNA-intervening sequence"/>
    <property type="match status" value="1"/>
</dbReference>